<dbReference type="AlphaFoldDB" id="A0A2T2YP95"/>
<feature type="transmembrane region" description="Helical" evidence="1">
    <location>
        <begin position="304"/>
        <end position="323"/>
    </location>
</feature>
<dbReference type="EMBL" id="PYFT01000001">
    <property type="protein sequence ID" value="PSR57333.1"/>
    <property type="molecule type" value="Genomic_DNA"/>
</dbReference>
<organism evidence="2 3">
    <name type="scientific">Adhaeribacter arboris</name>
    <dbReference type="NCBI Taxonomy" id="2072846"/>
    <lineage>
        <taxon>Bacteria</taxon>
        <taxon>Pseudomonadati</taxon>
        <taxon>Bacteroidota</taxon>
        <taxon>Cytophagia</taxon>
        <taxon>Cytophagales</taxon>
        <taxon>Hymenobacteraceae</taxon>
        <taxon>Adhaeribacter</taxon>
    </lineage>
</organism>
<dbReference type="PANTHER" id="PTHR16214">
    <property type="entry name" value="TRANSMEMBRANE PROTEIN 260"/>
    <property type="match status" value="1"/>
</dbReference>
<protein>
    <submittedName>
        <fullName evidence="2">DUF2723 domain-containing protein</fullName>
    </submittedName>
</protein>
<feature type="transmembrane region" description="Helical" evidence="1">
    <location>
        <begin position="98"/>
        <end position="115"/>
    </location>
</feature>
<feature type="transmembrane region" description="Helical" evidence="1">
    <location>
        <begin position="545"/>
        <end position="563"/>
    </location>
</feature>
<dbReference type="InterPro" id="IPR021280">
    <property type="entry name" value="TMEM260-like"/>
</dbReference>
<dbReference type="Proteomes" id="UP000240357">
    <property type="component" value="Unassembled WGS sequence"/>
</dbReference>
<dbReference type="PANTHER" id="PTHR16214:SF3">
    <property type="entry name" value="TRANSMEMBRANE PROTEIN 260"/>
    <property type="match status" value="1"/>
</dbReference>
<feature type="transmembrane region" description="Helical" evidence="1">
    <location>
        <begin position="52"/>
        <end position="70"/>
    </location>
</feature>
<keyword evidence="1" id="KW-0472">Membrane</keyword>
<proteinExistence type="predicted"/>
<feature type="transmembrane region" description="Helical" evidence="1">
    <location>
        <begin position="521"/>
        <end position="538"/>
    </location>
</feature>
<feature type="transmembrane region" description="Helical" evidence="1">
    <location>
        <begin position="12"/>
        <end position="31"/>
    </location>
</feature>
<reference evidence="2 3" key="1">
    <citation type="submission" date="2018-03" db="EMBL/GenBank/DDBJ databases">
        <title>Adhaeribacter sp. HMF7605 Genome sequencing and assembly.</title>
        <authorList>
            <person name="Kang H."/>
            <person name="Kang J."/>
            <person name="Cha I."/>
            <person name="Kim H."/>
            <person name="Joh K."/>
        </authorList>
    </citation>
    <scope>NUCLEOTIDE SEQUENCE [LARGE SCALE GENOMIC DNA]</scope>
    <source>
        <strain evidence="2 3">HMF7605</strain>
    </source>
</reference>
<keyword evidence="1" id="KW-1133">Transmembrane helix</keyword>
<keyword evidence="1" id="KW-0812">Transmembrane</keyword>
<sequence length="1030" mass="117730">MCLDDKPYGFGVLGLTIGPALVVIGLLIPFGSILLGNRNAEKKTDKTRFDKINYGVGWLVFTLSLGVYFFTLEPTASFWDCGEFIAAAYKLQVPHAPGAPLFLLLGRMFSLLALGEVAKVAFWINSISALASAFTVLFLFWTITILTRKAVLKLGTTPTNWQIFLIISSGVIGSFSFAFSDSFWFSAVEAEVYALSSFFTAFVVWAMLKWESSSSSAVGYRWLLLIAYMMGLSIGVHLLNLLAIPAMAFIYYYRHYSFTWRGATITFVISLLLIGVFMAGIITGLPTLAGAFELFFVNSIGLPFRSGLLIFGLLFVSLLLYGLRRAHQKQKPVGQLLLLSFIFILVGYSSYLIIPIRSNYNPLLDENNPEDIISFIAYLKREQYEQRPLFYGPQYATELIDQKQGKPEYVKGRNRYEVADYKIVPVYDPKGLQLLPRLYSKEPSHLNEYQKWVAIDKNNPPTFRQNILYLLRYQLGHMYGRYFLWNFVGRDSDIQHAGVNWPWKSNQPLPHRIATNKAQNAYYALPLLLGLLGFWYHYRRQRKDATMVGLLFLFTGAAIAFYLNQPPIEPRERDYAFVGSFYAFAIWIGLGVPALAQVFQRISKSLLVPVTVAVGLSLLVPILLFQQNWDDHDRSDRYFATDMAHNILSSCAPNAILFTNGDNDTFPLWYAQEVEGFRTDVRVIVLSYLNTDWYISQMKRPAYTSAPLPISLEKEQYQFSTNSYLPYVAQPQVAAGMDVTQFISLVKQNHPALQVQAQDGRMFLSFPTKKFFLPVNKAAVLPKGIVPANRKAQVVDQITWEISPNGMEKKQLIIFDILASNNWQRPVYFSSTLNQDDFMYFKPYLQNEGMTYRLLPALNPNPGPEPYVAKEIMYQNLMQKFRWRNLQNPRIFYDETYQATIVTNYRQQFYALAEAYFIAGDAVQARNIINRCLTVLPDQSLPYDYQTVQLAELLAKTGEKEKSEAIRDTITQRATQALQYYLTDNNSVFTREIQINLLTLQQLTVTAQNLNQKQKAAELENLFMTYYNRL</sequence>
<feature type="transmembrane region" description="Helical" evidence="1">
    <location>
        <begin position="606"/>
        <end position="625"/>
    </location>
</feature>
<accession>A0A2T2YP95</accession>
<feature type="transmembrane region" description="Helical" evidence="1">
    <location>
        <begin position="575"/>
        <end position="599"/>
    </location>
</feature>
<evidence type="ECO:0000256" key="1">
    <source>
        <dbReference type="SAM" id="Phobius"/>
    </source>
</evidence>
<feature type="transmembrane region" description="Helical" evidence="1">
    <location>
        <begin position="265"/>
        <end position="292"/>
    </location>
</feature>
<gene>
    <name evidence="2" type="ORF">AHMF7605_15820</name>
</gene>
<evidence type="ECO:0000313" key="3">
    <source>
        <dbReference type="Proteomes" id="UP000240357"/>
    </source>
</evidence>
<evidence type="ECO:0000313" key="2">
    <source>
        <dbReference type="EMBL" id="PSR57333.1"/>
    </source>
</evidence>
<feature type="transmembrane region" description="Helical" evidence="1">
    <location>
        <begin position="335"/>
        <end position="354"/>
    </location>
</feature>
<feature type="transmembrane region" description="Helical" evidence="1">
    <location>
        <begin position="222"/>
        <end position="253"/>
    </location>
</feature>
<comment type="caution">
    <text evidence="2">The sequence shown here is derived from an EMBL/GenBank/DDBJ whole genome shotgun (WGS) entry which is preliminary data.</text>
</comment>
<name>A0A2T2YP95_9BACT</name>
<feature type="transmembrane region" description="Helical" evidence="1">
    <location>
        <begin position="192"/>
        <end position="210"/>
    </location>
</feature>
<dbReference type="OrthoDB" id="9807602at2"/>
<keyword evidence="3" id="KW-1185">Reference proteome</keyword>
<dbReference type="InterPro" id="IPR052724">
    <property type="entry name" value="GT117_domain-containing"/>
</dbReference>
<feature type="transmembrane region" description="Helical" evidence="1">
    <location>
        <begin position="161"/>
        <end position="180"/>
    </location>
</feature>
<feature type="transmembrane region" description="Helical" evidence="1">
    <location>
        <begin position="122"/>
        <end position="141"/>
    </location>
</feature>
<dbReference type="Pfam" id="PF11028">
    <property type="entry name" value="TMEM260-like"/>
    <property type="match status" value="1"/>
</dbReference>